<protein>
    <submittedName>
        <fullName evidence="1">Uncharacterized protein</fullName>
    </submittedName>
</protein>
<keyword evidence="2" id="KW-1185">Reference proteome</keyword>
<reference evidence="1 2" key="1">
    <citation type="journal article" date="2019" name="Genome Biol. Evol.">
        <title>Insights into the evolution of the New World diploid cottons (Gossypium, subgenus Houzingenia) based on genome sequencing.</title>
        <authorList>
            <person name="Grover C.E."/>
            <person name="Arick M.A. 2nd"/>
            <person name="Thrash A."/>
            <person name="Conover J.L."/>
            <person name="Sanders W.S."/>
            <person name="Peterson D.G."/>
            <person name="Frelichowski J.E."/>
            <person name="Scheffler J.A."/>
            <person name="Scheffler B.E."/>
            <person name="Wendel J.F."/>
        </authorList>
    </citation>
    <scope>NUCLEOTIDE SEQUENCE [LARGE SCALE GENOMIC DNA]</scope>
    <source>
        <strain evidence="1">27</strain>
        <tissue evidence="1">Leaf</tissue>
    </source>
</reference>
<sequence length="70" mass="7709">MTCLVEKTIATLVGTSIDSLLLLKMLYGTLIKKLVNLDIAVSLIMTNLQPSTQKIEPLGMLKQPLILLKK</sequence>
<dbReference type="EMBL" id="JABFAC010247619">
    <property type="protein sequence ID" value="MBA0636969.1"/>
    <property type="molecule type" value="Genomic_DNA"/>
</dbReference>
<dbReference type="AlphaFoldDB" id="A0A7J8TFK9"/>
<accession>A0A7J8TFK9</accession>
<name>A0A7J8TFK9_GOSDV</name>
<comment type="caution">
    <text evidence="1">The sequence shown here is derived from an EMBL/GenBank/DDBJ whole genome shotgun (WGS) entry which is preliminary data.</text>
</comment>
<proteinExistence type="predicted"/>
<dbReference type="Proteomes" id="UP000593561">
    <property type="component" value="Unassembled WGS sequence"/>
</dbReference>
<organism evidence="1 2">
    <name type="scientific">Gossypium davidsonii</name>
    <name type="common">Davidson's cotton</name>
    <name type="synonym">Gossypium klotzschianum subsp. davidsonii</name>
    <dbReference type="NCBI Taxonomy" id="34287"/>
    <lineage>
        <taxon>Eukaryota</taxon>
        <taxon>Viridiplantae</taxon>
        <taxon>Streptophyta</taxon>
        <taxon>Embryophyta</taxon>
        <taxon>Tracheophyta</taxon>
        <taxon>Spermatophyta</taxon>
        <taxon>Magnoliopsida</taxon>
        <taxon>eudicotyledons</taxon>
        <taxon>Gunneridae</taxon>
        <taxon>Pentapetalae</taxon>
        <taxon>rosids</taxon>
        <taxon>malvids</taxon>
        <taxon>Malvales</taxon>
        <taxon>Malvaceae</taxon>
        <taxon>Malvoideae</taxon>
        <taxon>Gossypium</taxon>
    </lineage>
</organism>
<gene>
    <name evidence="1" type="ORF">Godav_000138</name>
</gene>
<evidence type="ECO:0000313" key="2">
    <source>
        <dbReference type="Proteomes" id="UP000593561"/>
    </source>
</evidence>
<evidence type="ECO:0000313" key="1">
    <source>
        <dbReference type="EMBL" id="MBA0636969.1"/>
    </source>
</evidence>